<organism evidence="1 2">
    <name type="scientific">Aphis glycines</name>
    <name type="common">Soybean aphid</name>
    <dbReference type="NCBI Taxonomy" id="307491"/>
    <lineage>
        <taxon>Eukaryota</taxon>
        <taxon>Metazoa</taxon>
        <taxon>Ecdysozoa</taxon>
        <taxon>Arthropoda</taxon>
        <taxon>Hexapoda</taxon>
        <taxon>Insecta</taxon>
        <taxon>Pterygota</taxon>
        <taxon>Neoptera</taxon>
        <taxon>Paraneoptera</taxon>
        <taxon>Hemiptera</taxon>
        <taxon>Sternorrhyncha</taxon>
        <taxon>Aphidomorpha</taxon>
        <taxon>Aphidoidea</taxon>
        <taxon>Aphididae</taxon>
        <taxon>Aphidini</taxon>
        <taxon>Aphis</taxon>
        <taxon>Aphis</taxon>
    </lineage>
</organism>
<comment type="caution">
    <text evidence="1">The sequence shown here is derived from an EMBL/GenBank/DDBJ whole genome shotgun (WGS) entry which is preliminary data.</text>
</comment>
<sequence length="184" mass="21639">MNYYLNPIKQHIDCLNINKSTLTIKFLYHLLSSQQNNNFDIENPLNLFLNKSMKPLNTEFELSSIYNWPINMANKLNNIGTTNNKYRCKWSVLFFKIVIKPHPINELKVYVAMIIPCFRVLPSNFEFSDTYDITPIQNIFRPTYNPGITAVKMILNVEVQYQKLFTKYNPSVKICPMIVINNDF</sequence>
<accession>A0A6G0TD10</accession>
<name>A0A6G0TD10_APHGL</name>
<dbReference type="EMBL" id="VYZN01000042">
    <property type="protein sequence ID" value="KAE9530505.1"/>
    <property type="molecule type" value="Genomic_DNA"/>
</dbReference>
<dbReference type="AlphaFoldDB" id="A0A6G0TD10"/>
<reference evidence="1 2" key="1">
    <citation type="submission" date="2019-08" db="EMBL/GenBank/DDBJ databases">
        <title>The genome of the soybean aphid Biotype 1, its phylome, world population structure and adaptation to the North American continent.</title>
        <authorList>
            <person name="Giordano R."/>
            <person name="Donthu R.K."/>
            <person name="Hernandez A.G."/>
            <person name="Wright C.L."/>
            <person name="Zimin A.V."/>
        </authorList>
    </citation>
    <scope>NUCLEOTIDE SEQUENCE [LARGE SCALE GENOMIC DNA]</scope>
    <source>
        <tissue evidence="1">Whole aphids</tissue>
    </source>
</reference>
<proteinExistence type="predicted"/>
<gene>
    <name evidence="1" type="ORF">AGLY_010967</name>
</gene>
<evidence type="ECO:0000313" key="2">
    <source>
        <dbReference type="Proteomes" id="UP000475862"/>
    </source>
</evidence>
<evidence type="ECO:0000313" key="1">
    <source>
        <dbReference type="EMBL" id="KAE9530505.1"/>
    </source>
</evidence>
<keyword evidence="2" id="KW-1185">Reference proteome</keyword>
<dbReference type="Proteomes" id="UP000475862">
    <property type="component" value="Unassembled WGS sequence"/>
</dbReference>
<protein>
    <submittedName>
        <fullName evidence="1">Uncharacterized protein</fullName>
    </submittedName>
</protein>